<dbReference type="InterPro" id="IPR003660">
    <property type="entry name" value="HAMP_dom"/>
</dbReference>
<gene>
    <name evidence="9" type="ORF">Pme01_26000</name>
</gene>
<comment type="similarity">
    <text evidence="4">Belongs to the methyl-accepting chemotaxis (MCP) protein family.</text>
</comment>
<protein>
    <recommendedName>
        <fullName evidence="11">Methyl-accepting chemotaxis protein</fullName>
    </recommendedName>
</protein>
<organism evidence="9 10">
    <name type="scientific">Planosporangium mesophilum</name>
    <dbReference type="NCBI Taxonomy" id="689768"/>
    <lineage>
        <taxon>Bacteria</taxon>
        <taxon>Bacillati</taxon>
        <taxon>Actinomycetota</taxon>
        <taxon>Actinomycetes</taxon>
        <taxon>Micromonosporales</taxon>
        <taxon>Micromonosporaceae</taxon>
        <taxon>Planosporangium</taxon>
    </lineage>
</organism>
<evidence type="ECO:0000313" key="9">
    <source>
        <dbReference type="EMBL" id="GII23003.1"/>
    </source>
</evidence>
<evidence type="ECO:0000256" key="4">
    <source>
        <dbReference type="ARBA" id="ARBA00029447"/>
    </source>
</evidence>
<keyword evidence="3 5" id="KW-0807">Transducer</keyword>
<dbReference type="EMBL" id="BOON01000024">
    <property type="protein sequence ID" value="GII23003.1"/>
    <property type="molecule type" value="Genomic_DNA"/>
</dbReference>
<evidence type="ECO:0000313" key="10">
    <source>
        <dbReference type="Proteomes" id="UP000599074"/>
    </source>
</evidence>
<evidence type="ECO:0000256" key="6">
    <source>
        <dbReference type="SAM" id="Phobius"/>
    </source>
</evidence>
<dbReference type="InterPro" id="IPR004089">
    <property type="entry name" value="MCPsignal_dom"/>
</dbReference>
<evidence type="ECO:0000256" key="1">
    <source>
        <dbReference type="ARBA" id="ARBA00022692"/>
    </source>
</evidence>
<dbReference type="GO" id="GO:0016020">
    <property type="term" value="C:membrane"/>
    <property type="evidence" value="ECO:0007669"/>
    <property type="project" value="InterPro"/>
</dbReference>
<dbReference type="AlphaFoldDB" id="A0A8J3TAJ1"/>
<dbReference type="PANTHER" id="PTHR32089:SF112">
    <property type="entry name" value="LYSOZYME-LIKE PROTEIN-RELATED"/>
    <property type="match status" value="1"/>
</dbReference>
<dbReference type="InterPro" id="IPR004090">
    <property type="entry name" value="Chemotax_Me-accpt_rcpt"/>
</dbReference>
<evidence type="ECO:0000259" key="7">
    <source>
        <dbReference type="PROSITE" id="PS50111"/>
    </source>
</evidence>
<dbReference type="SUPFAM" id="SSF58104">
    <property type="entry name" value="Methyl-accepting chemotaxis protein (MCP) signaling domain"/>
    <property type="match status" value="1"/>
</dbReference>
<name>A0A8J3TAJ1_9ACTN</name>
<sequence>MFHLLRRLRLRNRLLGAFGALCVLLAGVTWIGVSQSGQQQEITGEVARLAALNRTVMQLKFRNTDLSGWQIAYAWDATLIGGRAATEDQSPNRKGFLESAASQDKEIAAVPVGDLSPAERTLFATIKSELARFMETDKQIVQLYRQDTPAALKQGNDLVIGPGYDVYFKVVDATTKLTDSVAKRSDDAQAQATSEAKHARIMMIAGFAVALVLALLLALLITASIVEPVRKVAEGLRTLAGRDLTSTLDDAGADELAEMAHAYNAATATMRDALGGVGERAGTLAGASTELSAVSGRLDGQAATASDQATAAAGAADEMSGQVSTVASAAEEMAASISEIARSTASAVAVAADAVTSTEATRAAVGELSAASLEIGQIVKTITSIAEQTNLLALNATIEAARAGDAGKGFAVVASEVKDLAQETARASEDIIGKIDAIQVTTQRAGEAIGQIADVVNRIAEIQQTVAAAVEQQSATTSEINRNVSDLANGSQQIAGNITGVAGTVAATSGDAATTQRSAAELAAMATALQTLVGAFRY</sequence>
<keyword evidence="2 6" id="KW-1133">Transmembrane helix</keyword>
<dbReference type="SMART" id="SM00304">
    <property type="entry name" value="HAMP"/>
    <property type="match status" value="1"/>
</dbReference>
<dbReference type="PANTHER" id="PTHR32089">
    <property type="entry name" value="METHYL-ACCEPTING CHEMOTAXIS PROTEIN MCPB"/>
    <property type="match status" value="1"/>
</dbReference>
<feature type="domain" description="Methyl-accepting transducer" evidence="7">
    <location>
        <begin position="280"/>
        <end position="509"/>
    </location>
</feature>
<evidence type="ECO:0000256" key="2">
    <source>
        <dbReference type="ARBA" id="ARBA00022989"/>
    </source>
</evidence>
<dbReference type="PRINTS" id="PR00260">
    <property type="entry name" value="CHEMTRNSDUCR"/>
</dbReference>
<dbReference type="Pfam" id="PF00015">
    <property type="entry name" value="MCPsignal"/>
    <property type="match status" value="1"/>
</dbReference>
<dbReference type="PROSITE" id="PS50111">
    <property type="entry name" value="CHEMOTAXIS_TRANSDUC_2"/>
    <property type="match status" value="1"/>
</dbReference>
<accession>A0A8J3TAJ1</accession>
<dbReference type="Gene3D" id="1.10.287.950">
    <property type="entry name" value="Methyl-accepting chemotaxis protein"/>
    <property type="match status" value="1"/>
</dbReference>
<comment type="caution">
    <text evidence="9">The sequence shown here is derived from an EMBL/GenBank/DDBJ whole genome shotgun (WGS) entry which is preliminary data.</text>
</comment>
<feature type="transmembrane region" description="Helical" evidence="6">
    <location>
        <begin position="201"/>
        <end position="221"/>
    </location>
</feature>
<reference evidence="9" key="1">
    <citation type="submission" date="2021-01" db="EMBL/GenBank/DDBJ databases">
        <title>Whole genome shotgun sequence of Planosporangium mesophilum NBRC 109066.</title>
        <authorList>
            <person name="Komaki H."/>
            <person name="Tamura T."/>
        </authorList>
    </citation>
    <scope>NUCLEOTIDE SEQUENCE</scope>
    <source>
        <strain evidence="9">NBRC 109066</strain>
    </source>
</reference>
<evidence type="ECO:0000259" key="8">
    <source>
        <dbReference type="PROSITE" id="PS50885"/>
    </source>
</evidence>
<proteinExistence type="inferred from homology"/>
<dbReference type="Pfam" id="PF00672">
    <property type="entry name" value="HAMP"/>
    <property type="match status" value="1"/>
</dbReference>
<dbReference type="PROSITE" id="PS50885">
    <property type="entry name" value="HAMP"/>
    <property type="match status" value="1"/>
</dbReference>
<evidence type="ECO:0000256" key="3">
    <source>
        <dbReference type="ARBA" id="ARBA00023224"/>
    </source>
</evidence>
<keyword evidence="1 6" id="KW-0812">Transmembrane</keyword>
<dbReference type="SMART" id="SM00283">
    <property type="entry name" value="MA"/>
    <property type="match status" value="1"/>
</dbReference>
<dbReference type="CDD" id="cd06225">
    <property type="entry name" value="HAMP"/>
    <property type="match status" value="1"/>
</dbReference>
<dbReference type="GO" id="GO:0007165">
    <property type="term" value="P:signal transduction"/>
    <property type="evidence" value="ECO:0007669"/>
    <property type="project" value="UniProtKB-KW"/>
</dbReference>
<keyword evidence="6" id="KW-0472">Membrane</keyword>
<feature type="domain" description="HAMP" evidence="8">
    <location>
        <begin position="223"/>
        <end position="275"/>
    </location>
</feature>
<evidence type="ECO:0000256" key="5">
    <source>
        <dbReference type="PROSITE-ProRule" id="PRU00284"/>
    </source>
</evidence>
<dbReference type="GO" id="GO:0006935">
    <property type="term" value="P:chemotaxis"/>
    <property type="evidence" value="ECO:0007669"/>
    <property type="project" value="InterPro"/>
</dbReference>
<evidence type="ECO:0008006" key="11">
    <source>
        <dbReference type="Google" id="ProtNLM"/>
    </source>
</evidence>
<keyword evidence="10" id="KW-1185">Reference proteome</keyword>
<dbReference type="Proteomes" id="UP000599074">
    <property type="component" value="Unassembled WGS sequence"/>
</dbReference>
<dbReference type="GO" id="GO:0004888">
    <property type="term" value="F:transmembrane signaling receptor activity"/>
    <property type="evidence" value="ECO:0007669"/>
    <property type="project" value="InterPro"/>
</dbReference>